<dbReference type="eggNOG" id="ENOG502S4SW">
    <property type="taxonomic scope" value="Eukaryota"/>
</dbReference>
<proteinExistence type="predicted"/>
<keyword evidence="3" id="KW-1185">Reference proteome</keyword>
<feature type="region of interest" description="Disordered" evidence="1">
    <location>
        <begin position="110"/>
        <end position="142"/>
    </location>
</feature>
<reference evidence="2 3" key="1">
    <citation type="submission" date="2011-02" db="EMBL/GenBank/DDBJ databases">
        <title>The Genome Sequence of Sphaeroforma arctica JP610.</title>
        <authorList>
            <consortium name="The Broad Institute Genome Sequencing Platform"/>
            <person name="Russ C."/>
            <person name="Cuomo C."/>
            <person name="Young S.K."/>
            <person name="Zeng Q."/>
            <person name="Gargeya S."/>
            <person name="Alvarado L."/>
            <person name="Berlin A."/>
            <person name="Chapman S.B."/>
            <person name="Chen Z."/>
            <person name="Freedman E."/>
            <person name="Gellesch M."/>
            <person name="Goldberg J."/>
            <person name="Griggs A."/>
            <person name="Gujja S."/>
            <person name="Heilman E."/>
            <person name="Heiman D."/>
            <person name="Howarth C."/>
            <person name="Mehta T."/>
            <person name="Neiman D."/>
            <person name="Pearson M."/>
            <person name="Roberts A."/>
            <person name="Saif S."/>
            <person name="Shea T."/>
            <person name="Shenoy N."/>
            <person name="Sisk P."/>
            <person name="Stolte C."/>
            <person name="Sykes S."/>
            <person name="White J."/>
            <person name="Yandava C."/>
            <person name="Burger G."/>
            <person name="Gray M.W."/>
            <person name="Holland P.W.H."/>
            <person name="King N."/>
            <person name="Lang F.B.F."/>
            <person name="Roger A.J."/>
            <person name="Ruiz-Trillo I."/>
            <person name="Haas B."/>
            <person name="Nusbaum C."/>
            <person name="Birren B."/>
        </authorList>
    </citation>
    <scope>NUCLEOTIDE SEQUENCE [LARGE SCALE GENOMIC DNA]</scope>
    <source>
        <strain evidence="2 3">JP610</strain>
    </source>
</reference>
<feature type="compositionally biased region" description="Polar residues" evidence="1">
    <location>
        <begin position="84"/>
        <end position="93"/>
    </location>
</feature>
<dbReference type="GeneID" id="25904680"/>
<feature type="compositionally biased region" description="Basic residues" evidence="1">
    <location>
        <begin position="121"/>
        <end position="134"/>
    </location>
</feature>
<name>A0A0L0G441_9EUKA</name>
<accession>A0A0L0G441</accession>
<feature type="region of interest" description="Disordered" evidence="1">
    <location>
        <begin position="631"/>
        <end position="663"/>
    </location>
</feature>
<sequence length="684" mass="74054">MYDVTTAQADAHGWGPVAVGGNQWAIMYQHTSGIETATPEWPGQTWQQRVMLQLPLLMAPRKNVSNNASDKKKGVRRPEKKSKGTNSSATPNNDASEAIWYVTVQTYHRSKKVKAPPTHHTAPKGKSKGKKNTKPKAASPYTHTHTHSLFSYYRNKSAAAAAAAVGVRAEAGGDDADHYCVLDVVKTDSEGGTDLVRELVRGTWKGLHHVSDCAWDTGVPFGSALEDWVSVSLAGLVLPALVQGQHSAARPSLLSIGMGCSIIQCFIGSHVDNVDMTMLESSEHLVRDMTTCFPVGKLLSSVNTTTTCGDPIKFVSAGADGSQRYNAIMVHMNGPETLLGTRLKSVTFLRGLIKCLDTSSEAVLAVHVGGTEDIGDTELSAAVIDSIVNSLESEVAQLHPTTTHRVDLYAEEKLRDAITDTESGQPAPQEVDVAQSGSGYIITLRLGAQSTEYHKMEMHGALPDPRHYDLDSLVTIDMMLAAPGKDYEGGHLQTEEADRSIVRPGFERGDAVVFVSHKPHHVTPVTGGVRNVLVVEIWKGRDCQCAHRCGAFGTNVCSKDSTSRAYSNSKLAEKASRDVEGQKARYITNQTLPFRLGSAHESETSFLTSFLSGHKDVCVSHLLWEPYEERGLQRSNQSTDRTPEMDSSNSASTGLETTNTPVQIIKPPKLDIAAADDEAWDVFG</sequence>
<dbReference type="Proteomes" id="UP000054560">
    <property type="component" value="Unassembled WGS sequence"/>
</dbReference>
<evidence type="ECO:0000256" key="1">
    <source>
        <dbReference type="SAM" id="MobiDB-lite"/>
    </source>
</evidence>
<protein>
    <submittedName>
        <fullName evidence="2">Uncharacterized protein</fullName>
    </submittedName>
</protein>
<dbReference type="RefSeq" id="XP_014157473.1">
    <property type="nucleotide sequence ID" value="XM_014301998.1"/>
</dbReference>
<organism evidence="2 3">
    <name type="scientific">Sphaeroforma arctica JP610</name>
    <dbReference type="NCBI Taxonomy" id="667725"/>
    <lineage>
        <taxon>Eukaryota</taxon>
        <taxon>Ichthyosporea</taxon>
        <taxon>Ichthyophonida</taxon>
        <taxon>Sphaeroforma</taxon>
    </lineage>
</organism>
<evidence type="ECO:0000313" key="2">
    <source>
        <dbReference type="EMBL" id="KNC83571.1"/>
    </source>
</evidence>
<dbReference type="OrthoDB" id="407955at2759"/>
<dbReference type="AlphaFoldDB" id="A0A0L0G441"/>
<dbReference type="EMBL" id="KQ241823">
    <property type="protein sequence ID" value="KNC83571.1"/>
    <property type="molecule type" value="Genomic_DNA"/>
</dbReference>
<feature type="region of interest" description="Disordered" evidence="1">
    <location>
        <begin position="61"/>
        <end position="93"/>
    </location>
</feature>
<dbReference type="Gene3D" id="2.60.120.620">
    <property type="entry name" value="q2cbj1_9rhob like domain"/>
    <property type="match status" value="1"/>
</dbReference>
<evidence type="ECO:0000313" key="3">
    <source>
        <dbReference type="Proteomes" id="UP000054560"/>
    </source>
</evidence>
<gene>
    <name evidence="2" type="ORF">SARC_04176</name>
</gene>
<feature type="compositionally biased region" description="Polar residues" evidence="1">
    <location>
        <begin position="633"/>
        <end position="662"/>
    </location>
</feature>